<dbReference type="InterPro" id="IPR021068">
    <property type="entry name" value="HTH_DNA-bd"/>
</dbReference>
<dbReference type="EMBL" id="JH719392">
    <property type="protein sequence ID" value="EJC85690.1"/>
    <property type="molecule type" value="Genomic_DNA"/>
</dbReference>
<evidence type="ECO:0000259" key="3">
    <source>
        <dbReference type="Pfam" id="PF11972"/>
    </source>
</evidence>
<evidence type="ECO:0000259" key="2">
    <source>
        <dbReference type="Pfam" id="PF07756"/>
    </source>
</evidence>
<dbReference type="InterPro" id="IPR011670">
    <property type="entry name" value="DUF1612"/>
</dbReference>
<feature type="compositionally biased region" description="Acidic residues" evidence="1">
    <location>
        <begin position="132"/>
        <end position="142"/>
    </location>
</feature>
<dbReference type="Pfam" id="PF07756">
    <property type="entry name" value="DUF1612"/>
    <property type="match status" value="1"/>
</dbReference>
<reference evidence="4 5" key="1">
    <citation type="submission" date="2012-02" db="EMBL/GenBank/DDBJ databases">
        <title>Improved High-Quality Draft Sequence of Rhizobium leguminosarum bv. trifolii WSM2297.</title>
        <authorList>
            <consortium name="US DOE Joint Genome Institute"/>
            <person name="Lucas S."/>
            <person name="Han J."/>
            <person name="Lapidus A."/>
            <person name="Cheng J.-F."/>
            <person name="Goodwin L."/>
            <person name="Pitluck S."/>
            <person name="Peters L."/>
            <person name="Ovchinnikova G."/>
            <person name="Zhang X."/>
            <person name="Detter J.C."/>
            <person name="Han C."/>
            <person name="Tapia R."/>
            <person name="Land M."/>
            <person name="Hauser L."/>
            <person name="Kyrpides N."/>
            <person name="Ivanova N."/>
            <person name="Pagani I."/>
            <person name="Brau L."/>
            <person name="Yates R."/>
            <person name="O'Hara G."/>
            <person name="Rui T."/>
            <person name="Howieson J."/>
            <person name="Reeve W."/>
            <person name="Woyke T."/>
        </authorList>
    </citation>
    <scope>NUCLEOTIDE SEQUENCE [LARGE SCALE GENOMIC DNA]</scope>
    <source>
        <strain evidence="4 5">WSM2297</strain>
    </source>
</reference>
<gene>
    <name evidence="4" type="ORF">Rleg4DRAFT_7579</name>
</gene>
<protein>
    <submittedName>
        <fullName evidence="4">Uncharacterized protein</fullName>
    </submittedName>
</protein>
<accession>J0D076</accession>
<dbReference type="Proteomes" id="UP000005732">
    <property type="component" value="Unassembled WGS sequence"/>
</dbReference>
<evidence type="ECO:0000256" key="1">
    <source>
        <dbReference type="SAM" id="MobiDB-lite"/>
    </source>
</evidence>
<feature type="region of interest" description="Disordered" evidence="1">
    <location>
        <begin position="115"/>
        <end position="144"/>
    </location>
</feature>
<dbReference type="InterPro" id="IPR048017">
    <property type="entry name" value="Y4cF-like"/>
</dbReference>
<feature type="domain" description="DUF1612" evidence="2">
    <location>
        <begin position="191"/>
        <end position="315"/>
    </location>
</feature>
<organism evidence="4 5">
    <name type="scientific">Rhizobium leguminosarum bv. trifolii WSM2297</name>
    <dbReference type="NCBI Taxonomy" id="754762"/>
    <lineage>
        <taxon>Bacteria</taxon>
        <taxon>Pseudomonadati</taxon>
        <taxon>Pseudomonadota</taxon>
        <taxon>Alphaproteobacteria</taxon>
        <taxon>Hyphomicrobiales</taxon>
        <taxon>Rhizobiaceae</taxon>
        <taxon>Rhizobium/Agrobacterium group</taxon>
        <taxon>Rhizobium</taxon>
    </lineage>
</organism>
<sequence>MRYELDSAMLQTLLPSFAAAEDALARLDERVLRSPVGEGFAERSHFFDSAGALWVAGELVHVEDLVLHDAHMDSRAPSHELTIAHAVLRARRRIWTGDPSWALGAPGLATLTATLGEGEGDTREPKPPEVPAETDDEGEDQDGPLASEMAEIDAILARSQKLLDIHTGKTPAGEQVAVAAARRNEDPLGLLGDDEWNEEQRLAEWRGLLPLADSLPAVLGAIILFEAWERIEPLRRQHWLGGLLVASHLRARGKIASHLFSFYGGLKLVRHERRRSRDRATRLQAFLEAMHLGATAGLKELDRLTLARTQMELRFRGRRSNSSLPDLADFILSRPMVSAAMIARHLRITPRGALNLVNEIGIREITGRGRYRAWGII</sequence>
<feature type="domain" description="HTH DNA binding" evidence="3">
    <location>
        <begin position="324"/>
        <end position="377"/>
    </location>
</feature>
<evidence type="ECO:0000313" key="4">
    <source>
        <dbReference type="EMBL" id="EJC85690.1"/>
    </source>
</evidence>
<name>J0D076_RHILT</name>
<dbReference type="RefSeq" id="WP_003575188.1">
    <property type="nucleotide sequence ID" value="NZ_JH719392.1"/>
</dbReference>
<evidence type="ECO:0000313" key="5">
    <source>
        <dbReference type="Proteomes" id="UP000005732"/>
    </source>
</evidence>
<dbReference type="HOGENOM" id="CLU_062224_0_0_5"/>
<dbReference type="OrthoDB" id="7989940at2"/>
<dbReference type="Pfam" id="PF11972">
    <property type="entry name" value="HTH_13"/>
    <property type="match status" value="1"/>
</dbReference>
<dbReference type="NCBIfam" id="NF040876">
    <property type="entry name" value="RHE_PE00001_fam"/>
    <property type="match status" value="1"/>
</dbReference>
<proteinExistence type="predicted"/>
<dbReference type="AlphaFoldDB" id="J0D076"/>